<organism evidence="4 5">
    <name type="scientific">Lacticaseibacillus thailandensis DSM 22698 = JCM 13996</name>
    <dbReference type="NCBI Taxonomy" id="1423810"/>
    <lineage>
        <taxon>Bacteria</taxon>
        <taxon>Bacillati</taxon>
        <taxon>Bacillota</taxon>
        <taxon>Bacilli</taxon>
        <taxon>Lactobacillales</taxon>
        <taxon>Lactobacillaceae</taxon>
        <taxon>Lacticaseibacillus</taxon>
    </lineage>
</organism>
<keyword evidence="2" id="KW-0812">Transmembrane</keyword>
<reference evidence="4 5" key="1">
    <citation type="journal article" date="2015" name="Genome Announc.">
        <title>Expanding the biotechnology potential of lactobacilli through comparative genomics of 213 strains and associated genera.</title>
        <authorList>
            <person name="Sun Z."/>
            <person name="Harris H.M."/>
            <person name="McCann A."/>
            <person name="Guo C."/>
            <person name="Argimon S."/>
            <person name="Zhang W."/>
            <person name="Yang X."/>
            <person name="Jeffery I.B."/>
            <person name="Cooney J.C."/>
            <person name="Kagawa T.F."/>
            <person name="Liu W."/>
            <person name="Song Y."/>
            <person name="Salvetti E."/>
            <person name="Wrobel A."/>
            <person name="Rasinkangas P."/>
            <person name="Parkhill J."/>
            <person name="Rea M.C."/>
            <person name="O'Sullivan O."/>
            <person name="Ritari J."/>
            <person name="Douillard F.P."/>
            <person name="Paul Ross R."/>
            <person name="Yang R."/>
            <person name="Briner A.E."/>
            <person name="Felis G.E."/>
            <person name="de Vos W.M."/>
            <person name="Barrangou R."/>
            <person name="Klaenhammer T.R."/>
            <person name="Caufield P.W."/>
            <person name="Cui Y."/>
            <person name="Zhang H."/>
            <person name="O'Toole P.W."/>
        </authorList>
    </citation>
    <scope>NUCLEOTIDE SEQUENCE [LARGE SCALE GENOMIC DNA]</scope>
    <source>
        <strain evidence="4 5">DSM 22698</strain>
    </source>
</reference>
<keyword evidence="2" id="KW-1133">Transmembrane helix</keyword>
<feature type="compositionally biased region" description="Low complexity" evidence="1">
    <location>
        <begin position="49"/>
        <end position="65"/>
    </location>
</feature>
<protein>
    <submittedName>
        <fullName evidence="4">Beta-lactamase class A</fullName>
    </submittedName>
</protein>
<evidence type="ECO:0000313" key="5">
    <source>
        <dbReference type="Proteomes" id="UP000051789"/>
    </source>
</evidence>
<evidence type="ECO:0000313" key="4">
    <source>
        <dbReference type="EMBL" id="KRM86993.1"/>
    </source>
</evidence>
<dbReference type="InterPro" id="IPR000871">
    <property type="entry name" value="Beta-lactam_class-A"/>
</dbReference>
<dbReference type="Pfam" id="PF13354">
    <property type="entry name" value="Beta-lactamase2"/>
    <property type="match status" value="1"/>
</dbReference>
<dbReference type="GO" id="GO:0046677">
    <property type="term" value="P:response to antibiotic"/>
    <property type="evidence" value="ECO:0007669"/>
    <property type="project" value="InterPro"/>
</dbReference>
<dbReference type="InterPro" id="IPR012338">
    <property type="entry name" value="Beta-lactam/transpept-like"/>
</dbReference>
<proteinExistence type="predicted"/>
<dbReference type="SUPFAM" id="SSF56601">
    <property type="entry name" value="beta-lactamase/transpeptidase-like"/>
    <property type="match status" value="1"/>
</dbReference>
<dbReference type="InterPro" id="IPR045155">
    <property type="entry name" value="Beta-lactam_cat"/>
</dbReference>
<comment type="caution">
    <text evidence="4">The sequence shown here is derived from an EMBL/GenBank/DDBJ whole genome shotgun (WGS) entry which is preliminary data.</text>
</comment>
<accession>A0A0R2C5F9</accession>
<feature type="region of interest" description="Disordered" evidence="1">
    <location>
        <begin position="45"/>
        <end position="65"/>
    </location>
</feature>
<keyword evidence="2" id="KW-0472">Membrane</keyword>
<dbReference type="EMBL" id="AYZK01000004">
    <property type="protein sequence ID" value="KRM86993.1"/>
    <property type="molecule type" value="Genomic_DNA"/>
</dbReference>
<name>A0A0R2C5F9_9LACO</name>
<dbReference type="GO" id="GO:0030655">
    <property type="term" value="P:beta-lactam antibiotic catabolic process"/>
    <property type="evidence" value="ECO:0007669"/>
    <property type="project" value="InterPro"/>
</dbReference>
<keyword evidence="5" id="KW-1185">Reference proteome</keyword>
<gene>
    <name evidence="4" type="ORF">FD19_GL001576</name>
</gene>
<dbReference type="GO" id="GO:0008800">
    <property type="term" value="F:beta-lactamase activity"/>
    <property type="evidence" value="ECO:0007669"/>
    <property type="project" value="InterPro"/>
</dbReference>
<dbReference type="PATRIC" id="fig|1423810.4.peg.1622"/>
<dbReference type="Gene3D" id="3.40.710.10">
    <property type="entry name" value="DD-peptidase/beta-lactamase superfamily"/>
    <property type="match status" value="1"/>
</dbReference>
<evidence type="ECO:0000256" key="1">
    <source>
        <dbReference type="SAM" id="MobiDB-lite"/>
    </source>
</evidence>
<feature type="transmembrane region" description="Helical" evidence="2">
    <location>
        <begin position="18"/>
        <end position="36"/>
    </location>
</feature>
<dbReference type="PANTHER" id="PTHR35333">
    <property type="entry name" value="BETA-LACTAMASE"/>
    <property type="match status" value="1"/>
</dbReference>
<dbReference type="AlphaFoldDB" id="A0A0R2C5F9"/>
<evidence type="ECO:0000259" key="3">
    <source>
        <dbReference type="Pfam" id="PF13354"/>
    </source>
</evidence>
<dbReference type="STRING" id="1423810.FD19_GL001576"/>
<dbReference type="PANTHER" id="PTHR35333:SF3">
    <property type="entry name" value="BETA-LACTAMASE-TYPE TRANSPEPTIDASE FOLD CONTAINING PROTEIN"/>
    <property type="match status" value="1"/>
</dbReference>
<evidence type="ECO:0000256" key="2">
    <source>
        <dbReference type="SAM" id="Phobius"/>
    </source>
</evidence>
<feature type="domain" description="Beta-lactamase class A catalytic" evidence="3">
    <location>
        <begin position="163"/>
        <end position="294"/>
    </location>
</feature>
<dbReference type="Proteomes" id="UP000051789">
    <property type="component" value="Unassembled WGS sequence"/>
</dbReference>
<sequence>MGAIILHMHSQDRRHERIVAAIVVVLGAMAVALLFWRAAGDTQGHGQHTQAATSSSSSTTSAATTAAKKRSVIQRNLQHYLNEVTKDGDASVSFYSLDATSGSAADSTTDQLTYGNGKIAVDSNATTTETSASTYKLFIAAYLLHLHQEGKFSWTTANKEGFYQMVVNSSNTFPESILAEYGRTSINAFIKSQEWANPVFHGDSEAASTTSRSLRQLLQALAAGTGVFSNRSDRQYLLSLMSKQVYRDGIPAGVASVDSGATVADKVGFLDDVNNDAGIVTTSDGHRYILVIMTHGHNQTTLDFTRVKAIATKVQKIVYGSSAGTKIVDYSGD</sequence>